<gene>
    <name evidence="3" type="ORF">DCF19_16275</name>
</gene>
<dbReference type="InterPro" id="IPR054568">
    <property type="entry name" value="NNH3"/>
</dbReference>
<dbReference type="InterPro" id="IPR011990">
    <property type="entry name" value="TPR-like_helical_dom_sf"/>
</dbReference>
<sequence>MFKGLWQSSWEFLNTNISVGETIQGGVDTTKAVLDLSKAINENKTLPELTPLLGHLSSILDVLNLPIVQLAGSALPFVSIASKLLQVCLDSTREDLSLEDCVELVGQAAYLESLKKFFSDDANKHLLEKLNKAKASDRLQKEISKLSKSLTLTEAEAWTVLLCFHESKLAKGLNPIVLERLVEAGIKEGQAKIIVERIARMTHREIKPALAEIKDKVNKLNAIFGSEWQRELETYYSIDKYLEDFIAKQPSEQVFDDNFDFEDIYVELQVEEISENTSNSQPQFIEEWALGLLNDESKSRQVLFIQGEPARGKSVFCRMFVDRVRRELYPIWIPILIRLRYITNNFADDFDTLLGRAVDQSFATSDNWLRNRNTRFLFVLDGFDELLLEHVRDLNLKNFLDRVSEFQTKCQGNSERGHRVIITGRPFALFGIEDKDMPKNLERVKILDMRAELQEQWLQKWAKLKGTDKAQEFKDFLSNLNCPEQVKTLAKEPMLMYFLAAMHTDGNLKIENFQNAGNSNKILIYEQTLDWVLDKQRSEGRKNLNQALTKLDKEELRYILKEAGLCVVQSGGIFTTLDALKDRLAPNLVTKLKAKANTENEEGRLPVALATFYLKSSDVKDNSMEFLHKSFSEFLCAERFVDSLMEWSQQKPNSSDSHLPVWTVDKKDLEWQIYDLFGFGSLTPEIVEYLAELIKQNFKHHEPEFIRLFERLSKFYSSWSNGTFIEAIDLETEILPFKKARQMQKLDISKIGQRKVDVYTGLNILILLFTLYRYAQTNSELKDEVVFHPCIDTNTDELDSSRLSRIINYSQCYADIDFTAKVGGFMSKVDLRHVELYGVFLGSANLNGVNLSDAYLRGAYLGDTFLNDANLSRADLSRVDLSDGNLERADLSDAEFSCANLSRTNFRHANLSRADLSNVILWESSLCNANLSDADLSDTDLSNADLSGADLSGANLSNANLNNILWDEFTKWSAQGLKQVVNIPNNLSNSLQFRAAVLLCESNELLISGNVENVLTNYKQAQNIDPQLETSVSFYNQLCWFGSLHNRATDVLFACDKAVELEESGVCQDTRGLARALTGNLTGAIEDFEAAINSGELEEEILEKRQRWLEALKSGINPFTHEELEALRASEGATS</sequence>
<dbReference type="Pfam" id="PF22735">
    <property type="entry name" value="NNH3"/>
    <property type="match status" value="1"/>
</dbReference>
<dbReference type="PANTHER" id="PTHR47485:SF1">
    <property type="entry name" value="THYLAKOID LUMENAL 17.4 KDA PROTEIN, CHLOROPLASTIC"/>
    <property type="match status" value="1"/>
</dbReference>
<dbReference type="Proteomes" id="UP000249467">
    <property type="component" value="Unassembled WGS sequence"/>
</dbReference>
<comment type="caution">
    <text evidence="3">The sequence shown here is derived from an EMBL/GenBank/DDBJ whole genome shotgun (WGS) entry which is preliminary data.</text>
</comment>
<keyword evidence="1" id="KW-0677">Repeat</keyword>
<dbReference type="Gene3D" id="2.160.20.80">
    <property type="entry name" value="E3 ubiquitin-protein ligase SopA"/>
    <property type="match status" value="1"/>
</dbReference>
<dbReference type="Gene3D" id="3.40.50.300">
    <property type="entry name" value="P-loop containing nucleotide triphosphate hydrolases"/>
    <property type="match status" value="1"/>
</dbReference>
<dbReference type="Pfam" id="PF00805">
    <property type="entry name" value="Pentapeptide"/>
    <property type="match status" value="3"/>
</dbReference>
<evidence type="ECO:0000259" key="2">
    <source>
        <dbReference type="Pfam" id="PF22735"/>
    </source>
</evidence>
<dbReference type="InterPro" id="IPR001646">
    <property type="entry name" value="5peptide_repeat"/>
</dbReference>
<protein>
    <submittedName>
        <fullName evidence="3">Low-complexity protein</fullName>
    </submittedName>
</protein>
<reference evidence="3 4" key="2">
    <citation type="submission" date="2018-06" db="EMBL/GenBank/DDBJ databases">
        <title>Metagenomic assembly of (sub)arctic Cyanobacteria and their associated microbiome from non-axenic cultures.</title>
        <authorList>
            <person name="Baurain D."/>
        </authorList>
    </citation>
    <scope>NUCLEOTIDE SEQUENCE [LARGE SCALE GENOMIC DNA]</scope>
    <source>
        <strain evidence="3">ULC066bin1</strain>
    </source>
</reference>
<evidence type="ECO:0000313" key="4">
    <source>
        <dbReference type="Proteomes" id="UP000249467"/>
    </source>
</evidence>
<accession>A0A2W4W940</accession>
<dbReference type="AlphaFoldDB" id="A0A2W4W940"/>
<dbReference type="SUPFAM" id="SSF48452">
    <property type="entry name" value="TPR-like"/>
    <property type="match status" value="1"/>
</dbReference>
<name>A0A2W4W940_9CYAN</name>
<organism evidence="3 4">
    <name type="scientific">Pseudanabaena frigida</name>
    <dbReference type="NCBI Taxonomy" id="945775"/>
    <lineage>
        <taxon>Bacteria</taxon>
        <taxon>Bacillati</taxon>
        <taxon>Cyanobacteriota</taxon>
        <taxon>Cyanophyceae</taxon>
        <taxon>Pseudanabaenales</taxon>
        <taxon>Pseudanabaenaceae</taxon>
        <taxon>Pseudanabaena</taxon>
    </lineage>
</organism>
<dbReference type="PANTHER" id="PTHR47485">
    <property type="entry name" value="THYLAKOID LUMENAL 17.4 KDA PROTEIN, CHLOROPLASTIC"/>
    <property type="match status" value="1"/>
</dbReference>
<dbReference type="SUPFAM" id="SSF141571">
    <property type="entry name" value="Pentapeptide repeat-like"/>
    <property type="match status" value="1"/>
</dbReference>
<dbReference type="InterPro" id="IPR027417">
    <property type="entry name" value="P-loop_NTPase"/>
</dbReference>
<dbReference type="Gene3D" id="1.25.40.10">
    <property type="entry name" value="Tetratricopeptide repeat domain"/>
    <property type="match status" value="1"/>
</dbReference>
<dbReference type="SUPFAM" id="SSF52540">
    <property type="entry name" value="P-loop containing nucleoside triphosphate hydrolases"/>
    <property type="match status" value="1"/>
</dbReference>
<evidence type="ECO:0000256" key="1">
    <source>
        <dbReference type="ARBA" id="ARBA00022737"/>
    </source>
</evidence>
<reference evidence="3 4" key="1">
    <citation type="submission" date="2018-04" db="EMBL/GenBank/DDBJ databases">
        <authorList>
            <person name="Go L.Y."/>
            <person name="Mitchell J.A."/>
        </authorList>
    </citation>
    <scope>NUCLEOTIDE SEQUENCE [LARGE SCALE GENOMIC DNA]</scope>
    <source>
        <strain evidence="3">ULC066bin1</strain>
    </source>
</reference>
<evidence type="ECO:0000313" key="3">
    <source>
        <dbReference type="EMBL" id="PZO38479.1"/>
    </source>
</evidence>
<proteinExistence type="predicted"/>
<dbReference type="EMBL" id="QBML01000023">
    <property type="protein sequence ID" value="PZO38479.1"/>
    <property type="molecule type" value="Genomic_DNA"/>
</dbReference>
<feature type="domain" description="NACHT N-terminal Helical" evidence="2">
    <location>
        <begin position="49"/>
        <end position="260"/>
    </location>
</feature>